<protein>
    <recommendedName>
        <fullName evidence="3">Alpha/beta hydrolase family protein</fullName>
    </recommendedName>
</protein>
<accession>A0AAJ0X8V8</accession>
<sequence length="265" mass="27879">MSTPAAASIHLEPTAGTLRSATGCRLDFRLYKPNEHPAHDSPVVSSTLEPRKPGRKPALVILGHGFLRSQERMSGLAKALATQGIPVATLDFCNMRPWDGRHQQNGLDMIALAEHLKVRVGAGQIVYSGFSAGGLAALVAARNDPNAIGAVTLDLVDAQGIGLRAVRELDKPLLGLAGEPTNCNAGNNARAVFAASDDARVQPIPGAGHCDFEAPTDALCELLCEDPDQAQPTRTAALREQIIATATDAIESMIEDEPSRPETAG</sequence>
<dbReference type="Gene3D" id="3.40.50.1820">
    <property type="entry name" value="alpha/beta hydrolase"/>
    <property type="match status" value="1"/>
</dbReference>
<evidence type="ECO:0008006" key="3">
    <source>
        <dbReference type="Google" id="ProtNLM"/>
    </source>
</evidence>
<comment type="caution">
    <text evidence="1">The sequence shown here is derived from an EMBL/GenBank/DDBJ whole genome shotgun (WGS) entry which is preliminary data.</text>
</comment>
<dbReference type="AlphaFoldDB" id="A0AAJ0X8V8"/>
<keyword evidence="2" id="KW-1185">Reference proteome</keyword>
<dbReference type="Proteomes" id="UP001296776">
    <property type="component" value="Unassembled WGS sequence"/>
</dbReference>
<reference evidence="1" key="1">
    <citation type="submission" date="2017-08" db="EMBL/GenBank/DDBJ databases">
        <authorList>
            <person name="Imhoff J.F."/>
            <person name="Rahn T."/>
            <person name="Kuenzel S."/>
            <person name="Neulinger S.C."/>
        </authorList>
    </citation>
    <scope>NUCLEOTIDE SEQUENCE</scope>
    <source>
        <strain evidence="1">DSM 11080</strain>
    </source>
</reference>
<dbReference type="EMBL" id="NRSJ01000001">
    <property type="protein sequence ID" value="MBK1703027.1"/>
    <property type="molecule type" value="Genomic_DNA"/>
</dbReference>
<dbReference type="SUPFAM" id="SSF53474">
    <property type="entry name" value="alpha/beta-Hydrolases"/>
    <property type="match status" value="1"/>
</dbReference>
<dbReference type="InterPro" id="IPR029058">
    <property type="entry name" value="AB_hydrolase_fold"/>
</dbReference>
<organism evidence="1 2">
    <name type="scientific">Halochromatium glycolicum</name>
    <dbReference type="NCBI Taxonomy" id="85075"/>
    <lineage>
        <taxon>Bacteria</taxon>
        <taxon>Pseudomonadati</taxon>
        <taxon>Pseudomonadota</taxon>
        <taxon>Gammaproteobacteria</taxon>
        <taxon>Chromatiales</taxon>
        <taxon>Chromatiaceae</taxon>
        <taxon>Halochromatium</taxon>
    </lineage>
</organism>
<gene>
    <name evidence="1" type="ORF">CKO40_00285</name>
</gene>
<evidence type="ECO:0000313" key="2">
    <source>
        <dbReference type="Proteomes" id="UP001296776"/>
    </source>
</evidence>
<evidence type="ECO:0000313" key="1">
    <source>
        <dbReference type="EMBL" id="MBK1703027.1"/>
    </source>
</evidence>
<reference evidence="1" key="2">
    <citation type="journal article" date="2020" name="Microorganisms">
        <title>Osmotic Adaptation and Compatible Solute Biosynthesis of Phototrophic Bacteria as Revealed from Genome Analyses.</title>
        <authorList>
            <person name="Imhoff J.F."/>
            <person name="Rahn T."/>
            <person name="Kunzel S."/>
            <person name="Keller A."/>
            <person name="Neulinger S.C."/>
        </authorList>
    </citation>
    <scope>NUCLEOTIDE SEQUENCE</scope>
    <source>
        <strain evidence="1">DSM 11080</strain>
    </source>
</reference>
<proteinExistence type="predicted"/>
<name>A0AAJ0X8V8_9GAMM</name>